<organism evidence="3 4">
    <name type="scientific">Bacillus velezensis</name>
    <dbReference type="NCBI Taxonomy" id="492670"/>
    <lineage>
        <taxon>Bacteria</taxon>
        <taxon>Bacillati</taxon>
        <taxon>Bacillota</taxon>
        <taxon>Bacilli</taxon>
        <taxon>Bacillales</taxon>
        <taxon>Bacillaceae</taxon>
        <taxon>Bacillus</taxon>
        <taxon>Bacillus amyloliquefaciens group</taxon>
    </lineage>
</organism>
<keyword evidence="3" id="KW-0614">Plasmid</keyword>
<dbReference type="Pfam" id="PF00437">
    <property type="entry name" value="T2SSE"/>
    <property type="match status" value="1"/>
</dbReference>
<evidence type="ECO:0000313" key="4">
    <source>
        <dbReference type="Proteomes" id="UP000250069"/>
    </source>
</evidence>
<comment type="similarity">
    <text evidence="1">Belongs to the GSP E family.</text>
</comment>
<sequence>MISSENVQAIFRDIQNKDPELVLEAFTSPEAREVMWKLVAKDHAFVLDNDEKVDYVMQEMVGLGVIETIIKKQETVTDITFNGSELIIARSDLRDPYPYEDQEITEQYILKIIQKFANAVEKEFTPKDPILDASLGYLRINAVHKSVSPYGTTMAIRVSRPKLALTKENFSDFAPEHIYEFLEAAIGAKANIAIAGETGSGKTEFQKFLVSFIPFREKIIWIEDTKEGNLKELFGKSKDILSWVTSAAVTISDFVRTALRNNPKWICVAETRGEEAYEMLQAVLTNHSIITTLHANDVMTIPRRLINMMKLGYQIDEKSTLGDIYRHIHLGIHLKATDVNGKTVRYLSEIAEYNSDGTVNTVFKQRYRDGRFETTVGDISRKLKERMAEHRVNYTGLPKGEIKSEEKGIYTR</sequence>
<gene>
    <name evidence="3" type="ORF">BVDSYZ_21520</name>
</gene>
<dbReference type="SUPFAM" id="SSF52540">
    <property type="entry name" value="P-loop containing nucleoside triphosphate hydrolases"/>
    <property type="match status" value="1"/>
</dbReference>
<dbReference type="Gene3D" id="3.30.450.380">
    <property type="match status" value="1"/>
</dbReference>
<accession>A0ABC8DFA7</accession>
<dbReference type="InterPro" id="IPR027417">
    <property type="entry name" value="P-loop_NTPase"/>
</dbReference>
<dbReference type="EMBL" id="CP030151">
    <property type="protein sequence ID" value="AWX74626.1"/>
    <property type="molecule type" value="Genomic_DNA"/>
</dbReference>
<feature type="domain" description="Bacterial type II secretion system protein E" evidence="2">
    <location>
        <begin position="150"/>
        <end position="316"/>
    </location>
</feature>
<protein>
    <submittedName>
        <fullName evidence="3">CpaF family protein</fullName>
    </submittedName>
</protein>
<dbReference type="InterPro" id="IPR050921">
    <property type="entry name" value="T4SS_GSP_E_ATPase"/>
</dbReference>
<dbReference type="PANTHER" id="PTHR30486">
    <property type="entry name" value="TWITCHING MOTILITY PROTEIN PILT"/>
    <property type="match status" value="1"/>
</dbReference>
<proteinExistence type="inferred from homology"/>
<name>A0ABC8DFA7_BACVE</name>
<evidence type="ECO:0000313" key="3">
    <source>
        <dbReference type="EMBL" id="AWX74626.1"/>
    </source>
</evidence>
<evidence type="ECO:0000256" key="1">
    <source>
        <dbReference type="ARBA" id="ARBA00006611"/>
    </source>
</evidence>
<geneLocation type="plasmid" evidence="4">
    <name>pdsyz</name>
</geneLocation>
<dbReference type="CDD" id="cd01130">
    <property type="entry name" value="VirB11-like_ATPase"/>
    <property type="match status" value="1"/>
</dbReference>
<dbReference type="Proteomes" id="UP000250069">
    <property type="component" value="Plasmid pdsyz"/>
</dbReference>
<dbReference type="InterPro" id="IPR001482">
    <property type="entry name" value="T2SS/T4SS_dom"/>
</dbReference>
<reference evidence="3 4" key="1">
    <citation type="submission" date="2018-06" db="EMBL/GenBank/DDBJ databases">
        <title>Complete Genome Sequence of Bacillus velezensis DSYZ, a Plant Growth-Promoting Rhizobacterium with Antifungal Activity.</title>
        <authorList>
            <person name="Du B."/>
            <person name="Ding Y."/>
            <person name="Liu K."/>
            <person name="Yao L."/>
            <person name="Wang C."/>
            <person name="Li H."/>
            <person name="Liu H."/>
        </authorList>
    </citation>
    <scope>NUCLEOTIDE SEQUENCE [LARGE SCALE GENOMIC DNA]</scope>
    <source>
        <strain evidence="3 4">DSYZ</strain>
        <plasmid evidence="4">pdsyz</plasmid>
    </source>
</reference>
<dbReference type="PANTHER" id="PTHR30486:SF6">
    <property type="entry name" value="TYPE IV PILUS RETRACTATION ATPASE PILT"/>
    <property type="match status" value="1"/>
</dbReference>
<evidence type="ECO:0000259" key="2">
    <source>
        <dbReference type="Pfam" id="PF00437"/>
    </source>
</evidence>
<dbReference type="Gene3D" id="3.40.50.300">
    <property type="entry name" value="P-loop containing nucleotide triphosphate hydrolases"/>
    <property type="match status" value="1"/>
</dbReference>
<dbReference type="RefSeq" id="WP_073982104.1">
    <property type="nucleotide sequence ID" value="NZ_CP026611.1"/>
</dbReference>
<dbReference type="AlphaFoldDB" id="A0ABC8DFA7"/>